<feature type="transmembrane region" description="Helical" evidence="1">
    <location>
        <begin position="6"/>
        <end position="26"/>
    </location>
</feature>
<keyword evidence="1" id="KW-1133">Transmembrane helix</keyword>
<evidence type="ECO:0000313" key="3">
    <source>
        <dbReference type="Proteomes" id="UP000199636"/>
    </source>
</evidence>
<name>A0A1G8NBJ5_9PSED</name>
<keyword evidence="1" id="KW-0472">Membrane</keyword>
<accession>A0A1G8NBJ5</accession>
<dbReference type="EMBL" id="FNDS01000024">
    <property type="protein sequence ID" value="SDI77466.1"/>
    <property type="molecule type" value="Genomic_DNA"/>
</dbReference>
<proteinExistence type="predicted"/>
<protein>
    <submittedName>
        <fullName evidence="2">Uncharacterized protein</fullName>
    </submittedName>
</protein>
<keyword evidence="1" id="KW-0812">Transmembrane</keyword>
<gene>
    <name evidence="2" type="ORF">SAMN05216272_1246</name>
</gene>
<dbReference type="RefSeq" id="WP_090268530.1">
    <property type="nucleotide sequence ID" value="NZ_FNDS01000024.1"/>
</dbReference>
<organism evidence="2 3">
    <name type="scientific">Pseudomonas panipatensis</name>
    <dbReference type="NCBI Taxonomy" id="428992"/>
    <lineage>
        <taxon>Bacteria</taxon>
        <taxon>Pseudomonadati</taxon>
        <taxon>Pseudomonadota</taxon>
        <taxon>Gammaproteobacteria</taxon>
        <taxon>Pseudomonadales</taxon>
        <taxon>Pseudomonadaceae</taxon>
        <taxon>Pseudomonas</taxon>
    </lineage>
</organism>
<keyword evidence="3" id="KW-1185">Reference proteome</keyword>
<dbReference type="AlphaFoldDB" id="A0A1G8NBJ5"/>
<evidence type="ECO:0000313" key="2">
    <source>
        <dbReference type="EMBL" id="SDI77466.1"/>
    </source>
</evidence>
<feature type="transmembrane region" description="Helical" evidence="1">
    <location>
        <begin position="46"/>
        <end position="66"/>
    </location>
</feature>
<dbReference type="Proteomes" id="UP000199636">
    <property type="component" value="Unassembled WGS sequence"/>
</dbReference>
<evidence type="ECO:0000256" key="1">
    <source>
        <dbReference type="SAM" id="Phobius"/>
    </source>
</evidence>
<feature type="transmembrane region" description="Helical" evidence="1">
    <location>
        <begin position="72"/>
        <end position="89"/>
    </location>
</feature>
<dbReference type="STRING" id="428992.SAMN05216272_1246"/>
<reference evidence="3" key="1">
    <citation type="submission" date="2016-10" db="EMBL/GenBank/DDBJ databases">
        <authorList>
            <person name="Varghese N."/>
            <person name="Submissions S."/>
        </authorList>
    </citation>
    <scope>NUCLEOTIDE SEQUENCE [LARGE SCALE GENOMIC DNA]</scope>
    <source>
        <strain evidence="3">CCM 7469</strain>
    </source>
</reference>
<sequence>MEVTQLWHLVAVPFVLLGFVPIWHFWRAISLLGLKAEVQRRDQSILYADTLTVWAGLTTISTAVYFTFAKPAPFLVTSFVVAAMCIGFAKIQSRTKHEPTAAGAREEALRTVAKLQLIDAAQLAYALRVSQEYEQARRAGRVFDLDAESGRIIKEVR</sequence>